<reference evidence="7 8" key="1">
    <citation type="submission" date="2018-08" db="EMBL/GenBank/DDBJ databases">
        <title>A genome reference for cultivated species of the human gut microbiota.</title>
        <authorList>
            <person name="Zou Y."/>
            <person name="Xue W."/>
            <person name="Luo G."/>
        </authorList>
    </citation>
    <scope>NUCLEOTIDE SEQUENCE [LARGE SCALE GENOMIC DNA]</scope>
    <source>
        <strain evidence="7 8">OF01-3</strain>
    </source>
</reference>
<dbReference type="GO" id="GO:0016836">
    <property type="term" value="F:hydro-lyase activity"/>
    <property type="evidence" value="ECO:0007669"/>
    <property type="project" value="UniProtKB-ARBA"/>
</dbReference>
<protein>
    <submittedName>
        <fullName evidence="7">2-hydroxyacyl-CoA dehydratase</fullName>
    </submittedName>
</protein>
<dbReference type="InterPro" id="IPR010327">
    <property type="entry name" value="FldB/FldC_alpha/beta"/>
</dbReference>
<dbReference type="GO" id="GO:0046872">
    <property type="term" value="F:metal ion binding"/>
    <property type="evidence" value="ECO:0007669"/>
    <property type="project" value="UniProtKB-KW"/>
</dbReference>
<comment type="caution">
    <text evidence="7">The sequence shown here is derived from an EMBL/GenBank/DDBJ whole genome shotgun (WGS) entry which is preliminary data.</text>
</comment>
<dbReference type="Gene3D" id="3.40.50.11890">
    <property type="match status" value="1"/>
</dbReference>
<dbReference type="RefSeq" id="WP_117520500.1">
    <property type="nucleotide sequence ID" value="NZ_AP031484.1"/>
</dbReference>
<feature type="compositionally biased region" description="Basic and acidic residues" evidence="6">
    <location>
        <begin position="1"/>
        <end position="13"/>
    </location>
</feature>
<evidence type="ECO:0000256" key="3">
    <source>
        <dbReference type="ARBA" id="ARBA00022723"/>
    </source>
</evidence>
<dbReference type="Proteomes" id="UP000261011">
    <property type="component" value="Unassembled WGS sequence"/>
</dbReference>
<name>A0A3E2TLL0_9FIRM</name>
<accession>A0A3E2TLL0</accession>
<organism evidence="7 8">
    <name type="scientific">Anaerococcus nagyae</name>
    <dbReference type="NCBI Taxonomy" id="1755241"/>
    <lineage>
        <taxon>Bacteria</taxon>
        <taxon>Bacillati</taxon>
        <taxon>Bacillota</taxon>
        <taxon>Tissierellia</taxon>
        <taxon>Tissierellales</taxon>
        <taxon>Peptoniphilaceae</taxon>
        <taxon>Anaerococcus</taxon>
    </lineage>
</organism>
<dbReference type="AlphaFoldDB" id="A0A3E2TLL0"/>
<dbReference type="Gene3D" id="3.40.50.11900">
    <property type="match status" value="1"/>
</dbReference>
<dbReference type="Pfam" id="PF06050">
    <property type="entry name" value="HGD-D"/>
    <property type="match status" value="1"/>
</dbReference>
<evidence type="ECO:0000256" key="2">
    <source>
        <dbReference type="ARBA" id="ARBA00005806"/>
    </source>
</evidence>
<keyword evidence="8" id="KW-1185">Reference proteome</keyword>
<proteinExistence type="inferred from homology"/>
<dbReference type="OrthoDB" id="9810278at2"/>
<keyword evidence="5" id="KW-0411">Iron-sulfur</keyword>
<feature type="region of interest" description="Disordered" evidence="6">
    <location>
        <begin position="1"/>
        <end position="29"/>
    </location>
</feature>
<evidence type="ECO:0000256" key="6">
    <source>
        <dbReference type="SAM" id="MobiDB-lite"/>
    </source>
</evidence>
<gene>
    <name evidence="7" type="ORF">DXA39_01785</name>
</gene>
<keyword evidence="3" id="KW-0479">Metal-binding</keyword>
<evidence type="ECO:0000313" key="7">
    <source>
        <dbReference type="EMBL" id="RGB78205.1"/>
    </source>
</evidence>
<evidence type="ECO:0000313" key="8">
    <source>
        <dbReference type="Proteomes" id="UP000261011"/>
    </source>
</evidence>
<dbReference type="PANTHER" id="PTHR30548">
    <property type="entry name" value="2-HYDROXYGLUTARYL-COA DEHYDRATASE, D-COMPONENT-RELATED"/>
    <property type="match status" value="1"/>
</dbReference>
<evidence type="ECO:0000256" key="4">
    <source>
        <dbReference type="ARBA" id="ARBA00023004"/>
    </source>
</evidence>
<evidence type="ECO:0000256" key="1">
    <source>
        <dbReference type="ARBA" id="ARBA00001966"/>
    </source>
</evidence>
<dbReference type="GO" id="GO:0051536">
    <property type="term" value="F:iron-sulfur cluster binding"/>
    <property type="evidence" value="ECO:0007669"/>
    <property type="project" value="UniProtKB-KW"/>
</dbReference>
<evidence type="ECO:0000256" key="5">
    <source>
        <dbReference type="ARBA" id="ARBA00023014"/>
    </source>
</evidence>
<dbReference type="EMBL" id="QVEU01000001">
    <property type="protein sequence ID" value="RGB78205.1"/>
    <property type="molecule type" value="Genomic_DNA"/>
</dbReference>
<sequence>METKQTTKTENTKPKASGKPRPIDGNPPAKKVLSDLVDNIYNDAWEAKERGELIAWTSSKFPIEIAKAFGIHCVYPENHAATTAAKKDGLRLCKKAEDMGYDNDICGYARISLAYAAGEPSDSRKMPMPDLVLCCNNICNMMTKWYENIARIHDIPMVMVDFPFQNTGDVSEEKIDYMVGQFEYAIDQLEEITGKKFDQEKFDKACDTANRTAAAWLKACNYMAYKPSPLSGFDLFNHMADIVTARVDERAARGFELLAEEYEQSIKEGTSTWTKPEEHRILFEGIPCWPGLRKLFEPLEEAGVNVAAVVYAPAFGFQYDGIREMAAAYSKAPCSVCIEDGVEWRANMARDNGIDGALVNYNRSCKPWSGAMPEMERQWRDSLDIPVVNFDGDQADSRNFSEEQYKTRVQGLIEIMNERRDERLSKGEDQYTNHDNTEISELEKKLNKTSDDKNKQAQ</sequence>
<comment type="similarity">
    <text evidence="2">Belongs to the FldB/FldC dehydratase alpha/beta subunit family.</text>
</comment>
<comment type="cofactor">
    <cofactor evidence="1">
        <name>[4Fe-4S] cluster</name>
        <dbReference type="ChEBI" id="CHEBI:49883"/>
    </cofactor>
</comment>
<keyword evidence="4" id="KW-0408">Iron</keyword>
<dbReference type="PANTHER" id="PTHR30548:SF4">
    <property type="entry name" value="SUBUNIT OF OXYGEN-SENSITIVE 2-HYDROXYISOCAPROYL-COA DEHYDRATASE"/>
    <property type="match status" value="1"/>
</dbReference>
<feature type="region of interest" description="Disordered" evidence="6">
    <location>
        <begin position="420"/>
        <end position="458"/>
    </location>
</feature>